<sequence length="87" mass="9062">MQPRADAGAIEWEELPSLAGSLARIGIGRVAAPVLHADAAPLGRAPHAVELDLDLDRLATAGSAPTRRTVTPRDIAAPGLLRHFLGL</sequence>
<dbReference type="RefSeq" id="WP_176065287.1">
    <property type="nucleotide sequence ID" value="NZ_JABWMJ010000001.1"/>
</dbReference>
<comment type="caution">
    <text evidence="1">The sequence shown here is derived from an EMBL/GenBank/DDBJ whole genome shotgun (WGS) entry which is preliminary data.</text>
</comment>
<name>A0A7Y6NJK5_9BURK</name>
<accession>A0A7Y6NJK5</accession>
<protein>
    <submittedName>
        <fullName evidence="1">Uncharacterized protein</fullName>
    </submittedName>
</protein>
<keyword evidence="2" id="KW-1185">Reference proteome</keyword>
<dbReference type="Proteomes" id="UP000529637">
    <property type="component" value="Unassembled WGS sequence"/>
</dbReference>
<gene>
    <name evidence="1" type="ORF">HQN59_01235</name>
</gene>
<proteinExistence type="predicted"/>
<organism evidence="1 2">
    <name type="scientific">Piscinibacter koreensis</name>
    <dbReference type="NCBI Taxonomy" id="2742824"/>
    <lineage>
        <taxon>Bacteria</taxon>
        <taxon>Pseudomonadati</taxon>
        <taxon>Pseudomonadota</taxon>
        <taxon>Betaproteobacteria</taxon>
        <taxon>Burkholderiales</taxon>
        <taxon>Sphaerotilaceae</taxon>
        <taxon>Piscinibacter</taxon>
    </lineage>
</organism>
<evidence type="ECO:0000313" key="2">
    <source>
        <dbReference type="Proteomes" id="UP000529637"/>
    </source>
</evidence>
<dbReference type="AlphaFoldDB" id="A0A7Y6NJK5"/>
<dbReference type="EMBL" id="JABWMJ010000001">
    <property type="protein sequence ID" value="NUZ04375.1"/>
    <property type="molecule type" value="Genomic_DNA"/>
</dbReference>
<reference evidence="1 2" key="1">
    <citation type="submission" date="2020-06" db="EMBL/GenBank/DDBJ databases">
        <title>Schlegella sp. ID0723 isolated from air conditioner.</title>
        <authorList>
            <person name="Kim D.Y."/>
            <person name="Kim D.-U."/>
        </authorList>
    </citation>
    <scope>NUCLEOTIDE SEQUENCE [LARGE SCALE GENOMIC DNA]</scope>
    <source>
        <strain evidence="1 2">ID0723</strain>
    </source>
</reference>
<evidence type="ECO:0000313" key="1">
    <source>
        <dbReference type="EMBL" id="NUZ04375.1"/>
    </source>
</evidence>